<evidence type="ECO:0000256" key="1">
    <source>
        <dbReference type="SAM" id="Phobius"/>
    </source>
</evidence>
<organism evidence="2 3">
    <name type="scientific">Symbiodinium natans</name>
    <dbReference type="NCBI Taxonomy" id="878477"/>
    <lineage>
        <taxon>Eukaryota</taxon>
        <taxon>Sar</taxon>
        <taxon>Alveolata</taxon>
        <taxon>Dinophyceae</taxon>
        <taxon>Suessiales</taxon>
        <taxon>Symbiodiniaceae</taxon>
        <taxon>Symbiodinium</taxon>
    </lineage>
</organism>
<proteinExistence type="predicted"/>
<evidence type="ECO:0000313" key="2">
    <source>
        <dbReference type="EMBL" id="CAE7578517.1"/>
    </source>
</evidence>
<keyword evidence="3" id="KW-1185">Reference proteome</keyword>
<dbReference type="EMBL" id="CAJNDS010002735">
    <property type="protein sequence ID" value="CAE7578517.1"/>
    <property type="molecule type" value="Genomic_DNA"/>
</dbReference>
<protein>
    <submittedName>
        <fullName evidence="2">Uncharacterized protein</fullName>
    </submittedName>
</protein>
<sequence length="339" mass="36832">MADGPLPAPPRYIASLAVHSQRVFRLSCVFFLVCAVGSLVLFWPILIKEDFEAYLQCDGPQHGRLCCGQKLEVSRTAWGRESLQRHQHRSQHAEITSMTLDSHMLDHLFFVPLLLATAADAIELQARPAGTTDTLFKKLMESNMVQWSPLLLQAVAGEKKGTNVEEREKMSMEILDMQSEVSKVQATLDHLRSAVDSCGDTGEECAHPRQCCQGVQCCADGTQCCDSGNCCAANDVCCHGGCCSQGNVCCANGLCGAPGSRCQDGLVLAPPISVTAAHAKEAVEGAKKVLEKIESEAFKARCCGSVSSVRTSVNTSSYKHMRIFLRVCSHVSKRLKQHT</sequence>
<feature type="transmembrane region" description="Helical" evidence="1">
    <location>
        <begin position="23"/>
        <end position="46"/>
    </location>
</feature>
<comment type="caution">
    <text evidence="2">The sequence shown here is derived from an EMBL/GenBank/DDBJ whole genome shotgun (WGS) entry which is preliminary data.</text>
</comment>
<accession>A0A812UTJ5</accession>
<gene>
    <name evidence="2" type="ORF">SNAT2548_LOCUS33010</name>
</gene>
<dbReference type="AlphaFoldDB" id="A0A812UTJ5"/>
<reference evidence="2" key="1">
    <citation type="submission" date="2021-02" db="EMBL/GenBank/DDBJ databases">
        <authorList>
            <person name="Dougan E. K."/>
            <person name="Rhodes N."/>
            <person name="Thang M."/>
            <person name="Chan C."/>
        </authorList>
    </citation>
    <scope>NUCLEOTIDE SEQUENCE</scope>
</reference>
<evidence type="ECO:0000313" key="3">
    <source>
        <dbReference type="Proteomes" id="UP000604046"/>
    </source>
</evidence>
<keyword evidence="1" id="KW-1133">Transmembrane helix</keyword>
<dbReference type="OrthoDB" id="409050at2759"/>
<keyword evidence="1" id="KW-0812">Transmembrane</keyword>
<name>A0A812UTJ5_9DINO</name>
<keyword evidence="1" id="KW-0472">Membrane</keyword>
<dbReference type="Proteomes" id="UP000604046">
    <property type="component" value="Unassembled WGS sequence"/>
</dbReference>